<reference evidence="3" key="1">
    <citation type="journal article" date="2022" name="bioRxiv">
        <title>Sequencing and chromosome-scale assembly of the giantPleurodeles waltlgenome.</title>
        <authorList>
            <person name="Brown T."/>
            <person name="Elewa A."/>
            <person name="Iarovenko S."/>
            <person name="Subramanian E."/>
            <person name="Araus A.J."/>
            <person name="Petzold A."/>
            <person name="Susuki M."/>
            <person name="Suzuki K.-i.T."/>
            <person name="Hayashi T."/>
            <person name="Toyoda A."/>
            <person name="Oliveira C."/>
            <person name="Osipova E."/>
            <person name="Leigh N.D."/>
            <person name="Simon A."/>
            <person name="Yun M.H."/>
        </authorList>
    </citation>
    <scope>NUCLEOTIDE SEQUENCE</scope>
    <source>
        <strain evidence="3">20211129_DDA</strain>
        <tissue evidence="3">Liver</tissue>
    </source>
</reference>
<proteinExistence type="predicted"/>
<dbReference type="PROSITE" id="PS51257">
    <property type="entry name" value="PROKAR_LIPOPROTEIN"/>
    <property type="match status" value="1"/>
</dbReference>
<evidence type="ECO:0000259" key="2">
    <source>
        <dbReference type="PROSITE" id="PS50041"/>
    </source>
</evidence>
<dbReference type="Pfam" id="PF00059">
    <property type="entry name" value="Lectin_C"/>
    <property type="match status" value="1"/>
</dbReference>
<dbReference type="InterPro" id="IPR016186">
    <property type="entry name" value="C-type_lectin-like/link_sf"/>
</dbReference>
<dbReference type="PANTHER" id="PTHR22803">
    <property type="entry name" value="MANNOSE, PHOSPHOLIPASE, LECTIN RECEPTOR RELATED"/>
    <property type="match status" value="1"/>
</dbReference>
<keyword evidence="4" id="KW-1185">Reference proteome</keyword>
<evidence type="ECO:0000256" key="1">
    <source>
        <dbReference type="SAM" id="SignalP"/>
    </source>
</evidence>
<dbReference type="InterPro" id="IPR016187">
    <property type="entry name" value="CTDL_fold"/>
</dbReference>
<sequence length="193" mass="22117">MKSLLILFTLLGLGACRNLEMMMEDAVVEESSATEPCEKMNISDTTMCPVCGIQNWHRFGKSCYIIFYSKLTFSSAEFYCKRHIRGGRLASIHSSGDNQYLKTWFPRAFSHAWLGGLYLQQEKSCVWTDGSDFNYKNWAYGEPRNQYGKELCLAMNTGGQWNLLPCNSNQPFFCEYPLQQSEVQEEESLEMAA</sequence>
<dbReference type="CDD" id="cd00037">
    <property type="entry name" value="CLECT"/>
    <property type="match status" value="1"/>
</dbReference>
<dbReference type="Gene3D" id="3.10.100.10">
    <property type="entry name" value="Mannose-Binding Protein A, subunit A"/>
    <property type="match status" value="1"/>
</dbReference>
<accession>A0AAV7V7Z0</accession>
<protein>
    <recommendedName>
        <fullName evidence="2">C-type lectin domain-containing protein</fullName>
    </recommendedName>
</protein>
<dbReference type="PROSITE" id="PS50041">
    <property type="entry name" value="C_TYPE_LECTIN_2"/>
    <property type="match status" value="1"/>
</dbReference>
<dbReference type="InterPro" id="IPR050111">
    <property type="entry name" value="C-type_lectin/snaclec_domain"/>
</dbReference>
<dbReference type="EMBL" id="JANPWB010000003">
    <property type="protein sequence ID" value="KAJ1196981.1"/>
    <property type="molecule type" value="Genomic_DNA"/>
</dbReference>
<feature type="signal peptide" evidence="1">
    <location>
        <begin position="1"/>
        <end position="16"/>
    </location>
</feature>
<keyword evidence="1" id="KW-0732">Signal</keyword>
<dbReference type="AlphaFoldDB" id="A0AAV7V7Z0"/>
<organism evidence="3 4">
    <name type="scientific">Pleurodeles waltl</name>
    <name type="common">Iberian ribbed newt</name>
    <dbReference type="NCBI Taxonomy" id="8319"/>
    <lineage>
        <taxon>Eukaryota</taxon>
        <taxon>Metazoa</taxon>
        <taxon>Chordata</taxon>
        <taxon>Craniata</taxon>
        <taxon>Vertebrata</taxon>
        <taxon>Euteleostomi</taxon>
        <taxon>Amphibia</taxon>
        <taxon>Batrachia</taxon>
        <taxon>Caudata</taxon>
        <taxon>Salamandroidea</taxon>
        <taxon>Salamandridae</taxon>
        <taxon>Pleurodelinae</taxon>
        <taxon>Pleurodeles</taxon>
    </lineage>
</organism>
<evidence type="ECO:0000313" key="3">
    <source>
        <dbReference type="EMBL" id="KAJ1196981.1"/>
    </source>
</evidence>
<dbReference type="SMART" id="SM00034">
    <property type="entry name" value="CLECT"/>
    <property type="match status" value="1"/>
</dbReference>
<feature type="domain" description="C-type lectin" evidence="2">
    <location>
        <begin position="59"/>
        <end position="175"/>
    </location>
</feature>
<dbReference type="InterPro" id="IPR001304">
    <property type="entry name" value="C-type_lectin-like"/>
</dbReference>
<comment type="caution">
    <text evidence="3">The sequence shown here is derived from an EMBL/GenBank/DDBJ whole genome shotgun (WGS) entry which is preliminary data.</text>
</comment>
<evidence type="ECO:0000313" key="4">
    <source>
        <dbReference type="Proteomes" id="UP001066276"/>
    </source>
</evidence>
<gene>
    <name evidence="3" type="ORF">NDU88_000844</name>
</gene>
<dbReference type="SUPFAM" id="SSF56436">
    <property type="entry name" value="C-type lectin-like"/>
    <property type="match status" value="1"/>
</dbReference>
<dbReference type="Proteomes" id="UP001066276">
    <property type="component" value="Chromosome 2_1"/>
</dbReference>
<feature type="chain" id="PRO_5043911076" description="C-type lectin domain-containing protein" evidence="1">
    <location>
        <begin position="17"/>
        <end position="193"/>
    </location>
</feature>
<name>A0AAV7V7Z0_PLEWA</name>